<protein>
    <submittedName>
        <fullName evidence="2">Uncharacterized protein</fullName>
    </submittedName>
</protein>
<gene>
    <name evidence="2" type="ORF">AL01_05305</name>
</gene>
<reference evidence="2 3" key="1">
    <citation type="journal article" date="2016" name="PLoS ONE">
        <title>Whole-Genome Sequence Analysis of Bombella intestini LMG 28161T, a Novel Acetic Acid Bacterium Isolated from the Crop of a Red-Tailed Bumble Bee, Bombus lapidarius.</title>
        <authorList>
            <person name="Li L."/>
            <person name="Illeghems K."/>
            <person name="Van Kerrebroeck S."/>
            <person name="Borremans W."/>
            <person name="Cleenwerck I."/>
            <person name="Smagghe G."/>
            <person name="De Vuyst L."/>
            <person name="Vandamme P."/>
        </authorList>
    </citation>
    <scope>NUCLEOTIDE SEQUENCE [LARGE SCALE GENOMIC DNA]</scope>
    <source>
        <strain evidence="2 3">R-52487</strain>
    </source>
</reference>
<sequence>MNPYFAGGFLLTMMSFWVGLIWYGNRAGRNSANVDTSQRDTANANAATQATQAMLNARTNGIRTDTQLRDTLDKGNF</sequence>
<keyword evidence="1" id="KW-1133">Transmembrane helix</keyword>
<evidence type="ECO:0000256" key="1">
    <source>
        <dbReference type="SAM" id="Phobius"/>
    </source>
</evidence>
<dbReference type="AlphaFoldDB" id="A0A1S8GP99"/>
<evidence type="ECO:0000313" key="2">
    <source>
        <dbReference type="EMBL" id="OOL18232.1"/>
    </source>
</evidence>
<feature type="transmembrane region" description="Helical" evidence="1">
    <location>
        <begin position="6"/>
        <end position="23"/>
    </location>
</feature>
<organism evidence="2 3">
    <name type="scientific">Bombella intestini</name>
    <dbReference type="NCBI Taxonomy" id="1539051"/>
    <lineage>
        <taxon>Bacteria</taxon>
        <taxon>Pseudomonadati</taxon>
        <taxon>Pseudomonadota</taxon>
        <taxon>Alphaproteobacteria</taxon>
        <taxon>Acetobacterales</taxon>
        <taxon>Acetobacteraceae</taxon>
        <taxon>Bombella</taxon>
    </lineage>
</organism>
<dbReference type="Proteomes" id="UP000200980">
    <property type="component" value="Unassembled WGS sequence"/>
</dbReference>
<keyword evidence="3" id="KW-1185">Reference proteome</keyword>
<keyword evidence="1" id="KW-0472">Membrane</keyword>
<comment type="caution">
    <text evidence="2">The sequence shown here is derived from an EMBL/GenBank/DDBJ whole genome shotgun (WGS) entry which is preliminary data.</text>
</comment>
<dbReference type="STRING" id="1539051.AL01_05305"/>
<name>A0A1S8GP99_9PROT</name>
<dbReference type="RefSeq" id="WP_077396400.1">
    <property type="nucleotide sequence ID" value="NZ_JATM01000003.1"/>
</dbReference>
<keyword evidence="1" id="KW-0812">Transmembrane</keyword>
<proteinExistence type="predicted"/>
<evidence type="ECO:0000313" key="3">
    <source>
        <dbReference type="Proteomes" id="UP000200980"/>
    </source>
</evidence>
<dbReference type="OrthoDB" id="7281493at2"/>
<accession>A0A1S8GP99</accession>
<dbReference type="EMBL" id="JATM01000003">
    <property type="protein sequence ID" value="OOL18232.1"/>
    <property type="molecule type" value="Genomic_DNA"/>
</dbReference>